<evidence type="ECO:0000259" key="8">
    <source>
        <dbReference type="PROSITE" id="PS50850"/>
    </source>
</evidence>
<name>A0ABV9U8L8_9ACTN</name>
<evidence type="ECO:0000313" key="9">
    <source>
        <dbReference type="EMBL" id="MFC4912903.1"/>
    </source>
</evidence>
<feature type="transmembrane region" description="Helical" evidence="7">
    <location>
        <begin position="134"/>
        <end position="155"/>
    </location>
</feature>
<feature type="domain" description="Major facilitator superfamily (MFS) profile" evidence="8">
    <location>
        <begin position="43"/>
        <end position="419"/>
    </location>
</feature>
<dbReference type="RefSeq" id="WP_378263289.1">
    <property type="nucleotide sequence ID" value="NZ_JBHSIT010000014.1"/>
</dbReference>
<keyword evidence="10" id="KW-1185">Reference proteome</keyword>
<evidence type="ECO:0000256" key="2">
    <source>
        <dbReference type="ARBA" id="ARBA00022475"/>
    </source>
</evidence>
<keyword evidence="2" id="KW-1003">Cell membrane</keyword>
<evidence type="ECO:0000256" key="1">
    <source>
        <dbReference type="ARBA" id="ARBA00004651"/>
    </source>
</evidence>
<feature type="transmembrane region" description="Helical" evidence="7">
    <location>
        <begin position="393"/>
        <end position="413"/>
    </location>
</feature>
<feature type="transmembrane region" description="Helical" evidence="7">
    <location>
        <begin position="281"/>
        <end position="299"/>
    </location>
</feature>
<feature type="transmembrane region" description="Helical" evidence="7">
    <location>
        <begin position="76"/>
        <end position="101"/>
    </location>
</feature>
<accession>A0ABV9U8L8</accession>
<feature type="region of interest" description="Disordered" evidence="6">
    <location>
        <begin position="1"/>
        <end position="20"/>
    </location>
</feature>
<dbReference type="Pfam" id="PF07690">
    <property type="entry name" value="MFS_1"/>
    <property type="match status" value="1"/>
</dbReference>
<keyword evidence="3 7" id="KW-0812">Transmembrane</keyword>
<feature type="transmembrane region" description="Helical" evidence="7">
    <location>
        <begin position="306"/>
        <end position="324"/>
    </location>
</feature>
<keyword evidence="5 7" id="KW-0472">Membrane</keyword>
<evidence type="ECO:0000256" key="3">
    <source>
        <dbReference type="ARBA" id="ARBA00022692"/>
    </source>
</evidence>
<feature type="transmembrane region" description="Helical" evidence="7">
    <location>
        <begin position="241"/>
        <end position="261"/>
    </location>
</feature>
<feature type="transmembrane region" description="Helical" evidence="7">
    <location>
        <begin position="330"/>
        <end position="354"/>
    </location>
</feature>
<dbReference type="InterPro" id="IPR011701">
    <property type="entry name" value="MFS"/>
</dbReference>
<dbReference type="InterPro" id="IPR020846">
    <property type="entry name" value="MFS_dom"/>
</dbReference>
<evidence type="ECO:0000256" key="7">
    <source>
        <dbReference type="SAM" id="Phobius"/>
    </source>
</evidence>
<dbReference type="PROSITE" id="PS50850">
    <property type="entry name" value="MFS"/>
    <property type="match status" value="1"/>
</dbReference>
<feature type="transmembrane region" description="Helical" evidence="7">
    <location>
        <begin position="198"/>
        <end position="220"/>
    </location>
</feature>
<dbReference type="Gene3D" id="1.20.1250.20">
    <property type="entry name" value="MFS general substrate transporter like domains"/>
    <property type="match status" value="1"/>
</dbReference>
<feature type="transmembrane region" description="Helical" evidence="7">
    <location>
        <begin position="167"/>
        <end position="186"/>
    </location>
</feature>
<evidence type="ECO:0000313" key="10">
    <source>
        <dbReference type="Proteomes" id="UP001595872"/>
    </source>
</evidence>
<dbReference type="SUPFAM" id="SSF103473">
    <property type="entry name" value="MFS general substrate transporter"/>
    <property type="match status" value="1"/>
</dbReference>
<feature type="transmembrane region" description="Helical" evidence="7">
    <location>
        <begin position="366"/>
        <end position="387"/>
    </location>
</feature>
<comment type="subcellular location">
    <subcellularLocation>
        <location evidence="1">Cell membrane</location>
        <topology evidence="1">Multi-pass membrane protein</topology>
    </subcellularLocation>
</comment>
<evidence type="ECO:0000256" key="6">
    <source>
        <dbReference type="SAM" id="MobiDB-lite"/>
    </source>
</evidence>
<dbReference type="EMBL" id="JBHSIT010000014">
    <property type="protein sequence ID" value="MFC4912903.1"/>
    <property type="molecule type" value="Genomic_DNA"/>
</dbReference>
<dbReference type="InterPro" id="IPR036259">
    <property type="entry name" value="MFS_trans_sf"/>
</dbReference>
<dbReference type="InterPro" id="IPR050189">
    <property type="entry name" value="MFS_Efflux_Transporters"/>
</dbReference>
<dbReference type="Proteomes" id="UP001595872">
    <property type="component" value="Unassembled WGS sequence"/>
</dbReference>
<feature type="transmembrane region" description="Helical" evidence="7">
    <location>
        <begin position="41"/>
        <end position="64"/>
    </location>
</feature>
<evidence type="ECO:0000256" key="5">
    <source>
        <dbReference type="ARBA" id="ARBA00023136"/>
    </source>
</evidence>
<dbReference type="PANTHER" id="PTHR43124">
    <property type="entry name" value="PURINE EFFLUX PUMP PBUE"/>
    <property type="match status" value="1"/>
</dbReference>
<evidence type="ECO:0000256" key="4">
    <source>
        <dbReference type="ARBA" id="ARBA00022989"/>
    </source>
</evidence>
<reference evidence="10" key="1">
    <citation type="journal article" date="2019" name="Int. J. Syst. Evol. Microbiol.">
        <title>The Global Catalogue of Microorganisms (GCM) 10K type strain sequencing project: providing services to taxonomists for standard genome sequencing and annotation.</title>
        <authorList>
            <consortium name="The Broad Institute Genomics Platform"/>
            <consortium name="The Broad Institute Genome Sequencing Center for Infectious Disease"/>
            <person name="Wu L."/>
            <person name="Ma J."/>
        </authorList>
    </citation>
    <scope>NUCLEOTIDE SEQUENCE [LARGE SCALE GENOMIC DNA]</scope>
    <source>
        <strain evidence="10">KLKA75</strain>
    </source>
</reference>
<keyword evidence="4 7" id="KW-1133">Transmembrane helix</keyword>
<feature type="transmembrane region" description="Helical" evidence="7">
    <location>
        <begin position="108"/>
        <end position="128"/>
    </location>
</feature>
<dbReference type="PANTHER" id="PTHR43124:SF3">
    <property type="entry name" value="CHLORAMPHENICOL EFFLUX PUMP RV0191"/>
    <property type="match status" value="1"/>
</dbReference>
<protein>
    <submittedName>
        <fullName evidence="9">MFS transporter</fullName>
    </submittedName>
</protein>
<comment type="caution">
    <text evidence="9">The sequence shown here is derived from an EMBL/GenBank/DDBJ whole genome shotgun (WGS) entry which is preliminary data.</text>
</comment>
<dbReference type="CDD" id="cd17324">
    <property type="entry name" value="MFS_NepI_like"/>
    <property type="match status" value="1"/>
</dbReference>
<gene>
    <name evidence="9" type="ORF">ACFPCY_36775</name>
</gene>
<organism evidence="9 10">
    <name type="scientific">Actinomadura gamaensis</name>
    <dbReference type="NCBI Taxonomy" id="1763541"/>
    <lineage>
        <taxon>Bacteria</taxon>
        <taxon>Bacillati</taxon>
        <taxon>Actinomycetota</taxon>
        <taxon>Actinomycetes</taxon>
        <taxon>Streptosporangiales</taxon>
        <taxon>Thermomonosporaceae</taxon>
        <taxon>Actinomadura</taxon>
    </lineage>
</organism>
<sequence>MSAAPSIPKRASRARAAKPDQAAAGVDQAAAGAGRSSMRGWLAVAAVALGIFSLMTSELLPVALLTPIGSGLHVSAGTAGLMVTVPGLVAMVSAPLVTVAAGRVDRRVVLCALVGLVGAANLVSAVAPDFGVVLAARFLVGVGVGGFWAIAGGLAPRLVSERHVARATAIVFGGVSTASVLGVPAGTLIGDSSGWRTAFAAVGFLGLAALAALVLLLPSLPSQRTITFGELPRLLRAGSGVRTGVIITFLLITGHFAAYTFVRPILQQVSGIGGDRTGGLLLAYGIAGVIGNFAAGARAGHDVRRTVVTIAAALAAAVALFALVGGTPEAAIVLLLGWGLAYGGVSVSLQTWILKAAPQQHEAAGSLFVAAFNFSIAFGALVGGLAMDHVATTGTLWIATALAALTATVAATHRRPEAGQRAR</sequence>
<proteinExistence type="predicted"/>